<dbReference type="Proteomes" id="UP000228684">
    <property type="component" value="Unassembled WGS sequence"/>
</dbReference>
<evidence type="ECO:0000313" key="11">
    <source>
        <dbReference type="EMBL" id="PIM95475.1"/>
    </source>
</evidence>
<evidence type="ECO:0000313" key="12">
    <source>
        <dbReference type="Proteomes" id="UP000228684"/>
    </source>
</evidence>
<dbReference type="EMBL" id="NXGM01000026">
    <property type="protein sequence ID" value="PIM95475.1"/>
    <property type="molecule type" value="Genomic_DNA"/>
</dbReference>
<comment type="catalytic activity">
    <reaction evidence="10">
        <text>2 cob(II)alamin + reduced [electron-transfer flavoprotein] + 2 ATP = 2 adenosylcob(III)alamin + 2 triphosphate + oxidized [electron-transfer flavoprotein] + 3 H(+)</text>
        <dbReference type="Rhea" id="RHEA:28671"/>
        <dbReference type="Rhea" id="RHEA-COMP:10685"/>
        <dbReference type="Rhea" id="RHEA-COMP:10686"/>
        <dbReference type="ChEBI" id="CHEBI:15378"/>
        <dbReference type="ChEBI" id="CHEBI:16304"/>
        <dbReference type="ChEBI" id="CHEBI:18036"/>
        <dbReference type="ChEBI" id="CHEBI:18408"/>
        <dbReference type="ChEBI" id="CHEBI:30616"/>
        <dbReference type="ChEBI" id="CHEBI:57692"/>
        <dbReference type="ChEBI" id="CHEBI:58307"/>
        <dbReference type="EC" id="2.5.1.17"/>
    </reaction>
</comment>
<name>A0ABX4MFN1_9HYPH</name>
<evidence type="ECO:0000256" key="2">
    <source>
        <dbReference type="ARBA" id="ARBA00007487"/>
    </source>
</evidence>
<dbReference type="InterPro" id="IPR027417">
    <property type="entry name" value="P-loop_NTPase"/>
</dbReference>
<comment type="similarity">
    <text evidence="2">Belongs to the Cob(I)alamin adenosyltransferase family.</text>
</comment>
<dbReference type="Pfam" id="PF02572">
    <property type="entry name" value="CobA_CobO_BtuR"/>
    <property type="match status" value="1"/>
</dbReference>
<evidence type="ECO:0000256" key="7">
    <source>
        <dbReference type="ARBA" id="ARBA00033334"/>
    </source>
</evidence>
<dbReference type="Gene3D" id="3.40.50.300">
    <property type="entry name" value="P-loop containing nucleotide triphosphate hydrolases"/>
    <property type="match status" value="1"/>
</dbReference>
<evidence type="ECO:0000256" key="5">
    <source>
        <dbReference type="ARBA" id="ARBA00024929"/>
    </source>
</evidence>
<dbReference type="EC" id="2.5.1.17" evidence="3"/>
<gene>
    <name evidence="11" type="primary">cobO</name>
    <name evidence="11" type="ORF">magneo_136</name>
</gene>
<sequence length="160" mass="18348">MSKELRTHNYIKRGISLCICGGGKAKTSSCIGIITRIQSYDLILTIIWWAKFKWYSKERKLGLMPINSGLFELNIWPINKSWCLINRIIGNPICSWVIFDELAILLNLPTLLRIIYRLRSLDQNIISTSRKQIASISTINTTCQKHHNDLGINAQPGLEY</sequence>
<comment type="pathway">
    <text evidence="1">Cofactor biosynthesis; adenosylcobalamin biosynthesis; adenosylcobalamin from cob(II)yrinate a,c-diamide: step 2/7.</text>
</comment>
<accession>A0ABX4MFN1</accession>
<comment type="function">
    <text evidence="5">Required for both de novo synthesis of the corrin ring for the assimilation of exogenous corrinoids. Participates in the adenosylation of a variety of incomplete and complete corrinoids.</text>
</comment>
<evidence type="ECO:0000256" key="6">
    <source>
        <dbReference type="ARBA" id="ARBA00031529"/>
    </source>
</evidence>
<evidence type="ECO:0000256" key="1">
    <source>
        <dbReference type="ARBA" id="ARBA00005121"/>
    </source>
</evidence>
<evidence type="ECO:0000256" key="3">
    <source>
        <dbReference type="ARBA" id="ARBA00012454"/>
    </source>
</evidence>
<organism evidence="11 12">
    <name type="scientific">Candidatus Hodgkinia cicadicola</name>
    <dbReference type="NCBI Taxonomy" id="573658"/>
    <lineage>
        <taxon>Bacteria</taxon>
        <taxon>Pseudomonadati</taxon>
        <taxon>Pseudomonadota</taxon>
        <taxon>Alphaproteobacteria</taxon>
        <taxon>Hyphomicrobiales</taxon>
        <taxon>Candidatus Hodgkinia</taxon>
    </lineage>
</organism>
<evidence type="ECO:0000256" key="8">
    <source>
        <dbReference type="ARBA" id="ARBA00033354"/>
    </source>
</evidence>
<keyword evidence="12" id="KW-1185">Reference proteome</keyword>
<proteinExistence type="inferred from homology"/>
<dbReference type="InterPro" id="IPR003724">
    <property type="entry name" value="CblAdoTrfase_CobA"/>
</dbReference>
<reference evidence="11" key="1">
    <citation type="submission" date="2017-09" db="EMBL/GenBank/DDBJ databases">
        <authorList>
            <person name="Campbell M.A."/>
            <person name="Lukasik P."/>
            <person name="Simon C."/>
            <person name="McCutcheon J.P."/>
        </authorList>
    </citation>
    <scope>NUCLEOTIDE SEQUENCE [LARGE SCALE GENOMIC DNA]</scope>
    <source>
        <strain evidence="11">MAGNEO</strain>
    </source>
</reference>
<comment type="catalytic activity">
    <reaction evidence="9">
        <text>2 cob(II)yrinate a,c diamide + reduced [electron-transfer flavoprotein] + 2 ATP = 2 adenosylcob(III)yrinate a,c-diamide + 2 triphosphate + oxidized [electron-transfer flavoprotein] + 3 H(+)</text>
        <dbReference type="Rhea" id="RHEA:11528"/>
        <dbReference type="Rhea" id="RHEA-COMP:10685"/>
        <dbReference type="Rhea" id="RHEA-COMP:10686"/>
        <dbReference type="ChEBI" id="CHEBI:15378"/>
        <dbReference type="ChEBI" id="CHEBI:18036"/>
        <dbReference type="ChEBI" id="CHEBI:30616"/>
        <dbReference type="ChEBI" id="CHEBI:57692"/>
        <dbReference type="ChEBI" id="CHEBI:58307"/>
        <dbReference type="ChEBI" id="CHEBI:58503"/>
        <dbReference type="ChEBI" id="CHEBI:58537"/>
        <dbReference type="EC" id="2.5.1.17"/>
    </reaction>
</comment>
<evidence type="ECO:0000256" key="4">
    <source>
        <dbReference type="ARBA" id="ARBA00023244"/>
    </source>
</evidence>
<evidence type="ECO:0000256" key="9">
    <source>
        <dbReference type="ARBA" id="ARBA00048555"/>
    </source>
</evidence>
<keyword evidence="4" id="KW-0627">Porphyrin biosynthesis</keyword>
<evidence type="ECO:0000256" key="10">
    <source>
        <dbReference type="ARBA" id="ARBA00048692"/>
    </source>
</evidence>
<comment type="caution">
    <text evidence="11">The sequence shown here is derived from an EMBL/GenBank/DDBJ whole genome shotgun (WGS) entry which is preliminary data.</text>
</comment>
<protein>
    <recommendedName>
        <fullName evidence="3">corrinoid adenosyltransferase</fullName>
        <ecNumber evidence="3">2.5.1.17</ecNumber>
    </recommendedName>
    <alternativeName>
        <fullName evidence="6">Cob(II)alamin adenosyltransferase</fullName>
    </alternativeName>
    <alternativeName>
        <fullName evidence="8">Cob(II)yrinic acid a,c-diamide adenosyltransferase</fullName>
    </alternativeName>
    <alternativeName>
        <fullName evidence="7">Cobinamide/cobalamin adenosyltransferase</fullName>
    </alternativeName>
</protein>